<feature type="region of interest" description="Disordered" evidence="6">
    <location>
        <begin position="456"/>
        <end position="499"/>
    </location>
</feature>
<dbReference type="HOGENOM" id="CLU_032588_1_1_1"/>
<dbReference type="GO" id="GO:0000978">
    <property type="term" value="F:RNA polymerase II cis-regulatory region sequence-specific DNA binding"/>
    <property type="evidence" value="ECO:0007669"/>
    <property type="project" value="InterPro"/>
</dbReference>
<dbReference type="Gene3D" id="2.60.40.820">
    <property type="entry name" value="Transcription factor, T-box"/>
    <property type="match status" value="1"/>
</dbReference>
<dbReference type="SMART" id="SM00425">
    <property type="entry name" value="TBOX"/>
    <property type="match status" value="1"/>
</dbReference>
<dbReference type="InterPro" id="IPR046360">
    <property type="entry name" value="T-box_DNA-bd"/>
</dbReference>
<gene>
    <name evidence="8" type="ORF">CAEBREN_13404</name>
</gene>
<proteinExistence type="predicted"/>
<evidence type="ECO:0000256" key="1">
    <source>
        <dbReference type="ARBA" id="ARBA00023015"/>
    </source>
</evidence>
<organism evidence="9">
    <name type="scientific">Caenorhabditis brenneri</name>
    <name type="common">Nematode worm</name>
    <dbReference type="NCBI Taxonomy" id="135651"/>
    <lineage>
        <taxon>Eukaryota</taxon>
        <taxon>Metazoa</taxon>
        <taxon>Ecdysozoa</taxon>
        <taxon>Nematoda</taxon>
        <taxon>Chromadorea</taxon>
        <taxon>Rhabditida</taxon>
        <taxon>Rhabditina</taxon>
        <taxon>Rhabditomorpha</taxon>
        <taxon>Rhabditoidea</taxon>
        <taxon>Rhabditidae</taxon>
        <taxon>Peloderinae</taxon>
        <taxon>Caenorhabditis</taxon>
    </lineage>
</organism>
<dbReference type="OrthoDB" id="6119313at2759"/>
<dbReference type="PROSITE" id="PS50252">
    <property type="entry name" value="TBOX_3"/>
    <property type="match status" value="1"/>
</dbReference>
<dbReference type="PRINTS" id="PR00937">
    <property type="entry name" value="TBOX"/>
</dbReference>
<dbReference type="GO" id="GO:0000981">
    <property type="term" value="F:DNA-binding transcription factor activity, RNA polymerase II-specific"/>
    <property type="evidence" value="ECO:0007669"/>
    <property type="project" value="TreeGrafter"/>
</dbReference>
<dbReference type="OMA" id="STHHASF"/>
<feature type="compositionally biased region" description="Basic and acidic residues" evidence="6">
    <location>
        <begin position="184"/>
        <end position="196"/>
    </location>
</feature>
<feature type="region of interest" description="Disordered" evidence="6">
    <location>
        <begin position="174"/>
        <end position="219"/>
    </location>
</feature>
<evidence type="ECO:0000256" key="4">
    <source>
        <dbReference type="ARBA" id="ARBA00023242"/>
    </source>
</evidence>
<dbReference type="STRING" id="135651.G0NI05"/>
<dbReference type="GO" id="GO:0000785">
    <property type="term" value="C:chromatin"/>
    <property type="evidence" value="ECO:0007669"/>
    <property type="project" value="TreeGrafter"/>
</dbReference>
<dbReference type="eggNOG" id="KOG3585">
    <property type="taxonomic scope" value="Eukaryota"/>
</dbReference>
<evidence type="ECO:0000256" key="3">
    <source>
        <dbReference type="ARBA" id="ARBA00023163"/>
    </source>
</evidence>
<accession>G0NI05</accession>
<dbReference type="EMBL" id="GL379887">
    <property type="protein sequence ID" value="EGT31632.1"/>
    <property type="molecule type" value="Genomic_DNA"/>
</dbReference>
<dbReference type="GO" id="GO:0005634">
    <property type="term" value="C:nucleus"/>
    <property type="evidence" value="ECO:0007669"/>
    <property type="project" value="UniProtKB-SubCell"/>
</dbReference>
<feature type="compositionally biased region" description="Low complexity" evidence="6">
    <location>
        <begin position="331"/>
        <end position="342"/>
    </location>
</feature>
<feature type="region of interest" description="Disordered" evidence="6">
    <location>
        <begin position="328"/>
        <end position="353"/>
    </location>
</feature>
<dbReference type="Proteomes" id="UP000008068">
    <property type="component" value="Unassembled WGS sequence"/>
</dbReference>
<comment type="subcellular location">
    <subcellularLocation>
        <location evidence="5">Nucleus</location>
    </subcellularLocation>
</comment>
<keyword evidence="3" id="KW-0804">Transcription</keyword>
<dbReference type="Pfam" id="PF00907">
    <property type="entry name" value="T-box"/>
    <property type="match status" value="1"/>
</dbReference>
<dbReference type="InterPro" id="IPR036960">
    <property type="entry name" value="T-box_sf"/>
</dbReference>
<feature type="compositionally biased region" description="Polar residues" evidence="6">
    <location>
        <begin position="272"/>
        <end position="281"/>
    </location>
</feature>
<keyword evidence="9" id="KW-1185">Reference proteome</keyword>
<feature type="region of interest" description="Disordered" evidence="6">
    <location>
        <begin position="260"/>
        <end position="284"/>
    </location>
</feature>
<evidence type="ECO:0000256" key="5">
    <source>
        <dbReference type="PROSITE-ProRule" id="PRU00201"/>
    </source>
</evidence>
<evidence type="ECO:0000313" key="8">
    <source>
        <dbReference type="EMBL" id="EGT31632.1"/>
    </source>
</evidence>
<dbReference type="CDD" id="cd00182">
    <property type="entry name" value="T-box"/>
    <property type="match status" value="1"/>
</dbReference>
<evidence type="ECO:0000259" key="7">
    <source>
        <dbReference type="PROSITE" id="PS50252"/>
    </source>
</evidence>
<dbReference type="InParanoid" id="G0NI05"/>
<feature type="compositionally biased region" description="Low complexity" evidence="6">
    <location>
        <begin position="456"/>
        <end position="466"/>
    </location>
</feature>
<evidence type="ECO:0000256" key="6">
    <source>
        <dbReference type="SAM" id="MobiDB-lite"/>
    </source>
</evidence>
<keyword evidence="4 5" id="KW-0539">Nucleus</keyword>
<keyword evidence="2 5" id="KW-0238">DNA-binding</keyword>
<dbReference type="GO" id="GO:0045893">
    <property type="term" value="P:positive regulation of DNA-templated transcription"/>
    <property type="evidence" value="ECO:0007669"/>
    <property type="project" value="InterPro"/>
</dbReference>
<dbReference type="InterPro" id="IPR001699">
    <property type="entry name" value="TF_T-box"/>
</dbReference>
<dbReference type="InterPro" id="IPR008967">
    <property type="entry name" value="p53-like_TF_DNA-bd_sf"/>
</dbReference>
<comment type="caution">
    <text evidence="5">Lacks conserved residue(s) required for the propagation of feature annotation.</text>
</comment>
<protein>
    <recommendedName>
        <fullName evidence="7">T-box domain-containing protein</fullName>
    </recommendedName>
</protein>
<dbReference type="AlphaFoldDB" id="G0NI05"/>
<feature type="compositionally biased region" description="Polar residues" evidence="6">
    <location>
        <begin position="480"/>
        <end position="495"/>
    </location>
</feature>
<dbReference type="PANTHER" id="PTHR11267:SF59">
    <property type="entry name" value="T-BOX PROTEIN 11-RELATED"/>
    <property type="match status" value="1"/>
</dbReference>
<reference evidence="9" key="1">
    <citation type="submission" date="2011-07" db="EMBL/GenBank/DDBJ databases">
        <authorList>
            <consortium name="Caenorhabditis brenneri Sequencing and Analysis Consortium"/>
            <person name="Wilson R.K."/>
        </authorList>
    </citation>
    <scope>NUCLEOTIDE SEQUENCE [LARGE SCALE GENOMIC DNA]</scope>
    <source>
        <strain evidence="9">PB2801</strain>
    </source>
</reference>
<feature type="domain" description="T-box" evidence="7">
    <location>
        <begin position="11"/>
        <end position="186"/>
    </location>
</feature>
<evidence type="ECO:0000256" key="2">
    <source>
        <dbReference type="ARBA" id="ARBA00023125"/>
    </source>
</evidence>
<sequence length="592" mass="65317">MSSTITVALTPEYDSIWQKCSDLGHEMTIASGNRRIFPTIEYKVAGLERDEFYTMSIHMDFVDDYKLRFDRNTKRYVPSTPITRAEPRIVWHSKGYQSGQEWMSNTVSFDHVRISSNKNLEADSENNVCLLSGHRYIPVLTIYENNLPIHTAKIQHMIFVAKYQNHNKELAKFKMDNNKLATPRSEKPRLNSHESSEPANQTGLPKSTKSEAEEKVGIVSSRKRSFNNPETLETAKQSKFSGFMMEDSIGKDVPATSFVAHPGPPEAGLSRSLATPESQGPESIEFRAPTPPSATALLDPLAFEVLPAPVSSNLPVLSPLITPETHEAELTTPSATPTTQQTHGGDPASAVSPLFSTHHASFPSLMNSVPINRTENQQMIFNASTQHHNNGNREYKRTINKFSTKCEVEAEVCNVSSRKLKFISQETLEPAKQPKILGFMMKDLIGRDVSSTSSAALSLHSEAGSEGPESIKDIVPTPPSSTSHLNSMGFQQNHGDASPAAPLRSTLAAAVSPLCPTKHAPSTSLVAPLEVPMMYFPVMPMTIPFFNPFLNPLMVNMFPTQPLIPFNIDTTQNPPEACDDNIDETSKIDIVN</sequence>
<evidence type="ECO:0000313" key="9">
    <source>
        <dbReference type="Proteomes" id="UP000008068"/>
    </source>
</evidence>
<feature type="compositionally biased region" description="Polar residues" evidence="6">
    <location>
        <begin position="197"/>
        <end position="207"/>
    </location>
</feature>
<dbReference type="GO" id="GO:0001708">
    <property type="term" value="P:cell fate specification"/>
    <property type="evidence" value="ECO:0007669"/>
    <property type="project" value="TreeGrafter"/>
</dbReference>
<dbReference type="SUPFAM" id="SSF49417">
    <property type="entry name" value="p53-like transcription factors"/>
    <property type="match status" value="1"/>
</dbReference>
<dbReference type="PANTHER" id="PTHR11267">
    <property type="entry name" value="T-BOX PROTEIN-RELATED"/>
    <property type="match status" value="1"/>
</dbReference>
<name>G0NI05_CAEBE</name>
<keyword evidence="1" id="KW-0805">Transcription regulation</keyword>